<feature type="domain" description="AMP-dependent synthetase/ligase" evidence="1">
    <location>
        <begin position="56"/>
        <end position="202"/>
    </location>
</feature>
<gene>
    <name evidence="2" type="ORF">BCR25_11040</name>
</gene>
<evidence type="ECO:0000313" key="2">
    <source>
        <dbReference type="EMBL" id="OEG09099.1"/>
    </source>
</evidence>
<accession>A0A1E5G8U1</accession>
<dbReference type="Gene3D" id="3.40.50.12780">
    <property type="entry name" value="N-terminal domain of ligase-like"/>
    <property type="match status" value="1"/>
</dbReference>
<dbReference type="RefSeq" id="WP_069664789.1">
    <property type="nucleotide sequence ID" value="NZ_JBHUJJ010000001.1"/>
</dbReference>
<dbReference type="InterPro" id="IPR042099">
    <property type="entry name" value="ANL_N_sf"/>
</dbReference>
<dbReference type="EMBL" id="MIJY01000045">
    <property type="protein sequence ID" value="OEG09099.1"/>
    <property type="molecule type" value="Genomic_DNA"/>
</dbReference>
<evidence type="ECO:0000313" key="3">
    <source>
        <dbReference type="Proteomes" id="UP000095094"/>
    </source>
</evidence>
<dbReference type="Pfam" id="PF00501">
    <property type="entry name" value="AMP-binding"/>
    <property type="match status" value="1"/>
</dbReference>
<comment type="caution">
    <text evidence="2">The sequence shown here is derived from an EMBL/GenBank/DDBJ whole genome shotgun (WGS) entry which is preliminary data.</text>
</comment>
<dbReference type="InterPro" id="IPR000873">
    <property type="entry name" value="AMP-dep_synth/lig_dom"/>
</dbReference>
<reference evidence="3" key="1">
    <citation type="submission" date="2016-09" db="EMBL/GenBank/DDBJ databases">
        <authorList>
            <person name="Gulvik C.A."/>
        </authorList>
    </citation>
    <scope>NUCLEOTIDE SEQUENCE [LARGE SCALE GENOMIC DNA]</scope>
    <source>
        <strain evidence="3">LMG 8895</strain>
    </source>
</reference>
<keyword evidence="3" id="KW-1185">Reference proteome</keyword>
<sequence>MEEKILEIANYAKNKSLYYAEKYLNYEIKNIDDFYKLPLSDSKMFLEAQENLLTTQPNPKNSYVFSTGGSLGKPKNVHVSFEEFHRNISFHGLSYNKAGIGRDDRVATFGIPGTKTSEFSVYLGLEKTGCFILPIGVHDDFDYIYHAIKEHNINTLLVMPTDLLTFVNYLNQKKYFLEIEKIITGGEALASTSKLFLSDSIGVKFFGSTFQGMDFGTIGYNNGSKDSNVYCINNDDLFIEVLKLNEQGIDKGGEIVVTNISRRLSPVVRYKTGDYGLKFFENNKMYIKVLGRVGSKPKIGGEIFNLDILDRFIENKSFYTGRHQTVISKENNVDKVLIKIETILNTDFSYQSEKERLNNFLKENHPKLESQLLNNYIESIDFLFENEKSIKFHKSENTKKIIKVIDER</sequence>
<protein>
    <recommendedName>
        <fullName evidence="1">AMP-dependent synthetase/ligase domain-containing protein</fullName>
    </recommendedName>
</protein>
<dbReference type="OrthoDB" id="580775at2"/>
<organism evidence="2 3">
    <name type="scientific">Enterococcus termitis</name>
    <dbReference type="NCBI Taxonomy" id="332950"/>
    <lineage>
        <taxon>Bacteria</taxon>
        <taxon>Bacillati</taxon>
        <taxon>Bacillota</taxon>
        <taxon>Bacilli</taxon>
        <taxon>Lactobacillales</taxon>
        <taxon>Enterococcaceae</taxon>
        <taxon>Enterococcus</taxon>
    </lineage>
</organism>
<evidence type="ECO:0000259" key="1">
    <source>
        <dbReference type="Pfam" id="PF00501"/>
    </source>
</evidence>
<name>A0A1E5G8U1_9ENTE</name>
<dbReference type="PANTHER" id="PTHR43845">
    <property type="entry name" value="BLR5969 PROTEIN"/>
    <property type="match status" value="1"/>
</dbReference>
<proteinExistence type="predicted"/>
<dbReference type="Proteomes" id="UP000095094">
    <property type="component" value="Unassembled WGS sequence"/>
</dbReference>
<dbReference type="AlphaFoldDB" id="A0A1E5G8U1"/>
<dbReference type="PANTHER" id="PTHR43845:SF1">
    <property type="entry name" value="BLR5969 PROTEIN"/>
    <property type="match status" value="1"/>
</dbReference>
<dbReference type="SUPFAM" id="SSF56801">
    <property type="entry name" value="Acetyl-CoA synthetase-like"/>
    <property type="match status" value="1"/>
</dbReference>